<reference evidence="2" key="1">
    <citation type="submission" date="2023-06" db="EMBL/GenBank/DDBJ databases">
        <title>Genome-scale phylogeny and comparative genomics of the fungal order Sordariales.</title>
        <authorList>
            <consortium name="Lawrence Berkeley National Laboratory"/>
            <person name="Hensen N."/>
            <person name="Bonometti L."/>
            <person name="Westerberg I."/>
            <person name="Brannstrom I.O."/>
            <person name="Guillou S."/>
            <person name="Cros-Aarteil S."/>
            <person name="Calhoun S."/>
            <person name="Haridas S."/>
            <person name="Kuo A."/>
            <person name="Mondo S."/>
            <person name="Pangilinan J."/>
            <person name="Riley R."/>
            <person name="LaButti K."/>
            <person name="Andreopoulos B."/>
            <person name="Lipzen A."/>
            <person name="Chen C."/>
            <person name="Yanf M."/>
            <person name="Daum C."/>
            <person name="Ng V."/>
            <person name="Clum A."/>
            <person name="Steindorff A."/>
            <person name="Ohm R."/>
            <person name="Martin F."/>
            <person name="Silar P."/>
            <person name="Natvig D."/>
            <person name="Lalanne C."/>
            <person name="Gautier V."/>
            <person name="Ament-velasquez S.L."/>
            <person name="Kruys A."/>
            <person name="Hutchinson M.I."/>
            <person name="Powell A.J."/>
            <person name="Barry K."/>
            <person name="Miller A.N."/>
            <person name="Grigoriev I.V."/>
            <person name="Debuchy R."/>
            <person name="Gladieux P."/>
            <person name="Thoren M.H."/>
            <person name="Johannesson H."/>
        </authorList>
    </citation>
    <scope>NUCLEOTIDE SEQUENCE</scope>
    <source>
        <strain evidence="2">SMH2392-1A</strain>
    </source>
</reference>
<name>A0AA40ED89_9PEZI</name>
<protein>
    <submittedName>
        <fullName evidence="2">Uncharacterized protein</fullName>
    </submittedName>
</protein>
<sequence>MSDAWRIRVSSPMEALCLITPCLSTRETRVRLLRSEAWHPVQVTRRMEGRRGWGYETASWPSKARPHPHPVIVPPVNTPFQEVRKTKRHGHCEYHSKPGTQTFSGDRKGCKSRGGASNNQTLCHPKSKILLFQCSLPLNGPKVRLVFGISVRYHLCAIYLMTRWALSSVISGPFLHRKSLPHGRADRCGVLLRNVPARLLNGNGNATATATAASRVREVGAWLNHAAPSVVQS</sequence>
<proteinExistence type="predicted"/>
<feature type="region of interest" description="Disordered" evidence="1">
    <location>
        <begin position="88"/>
        <end position="118"/>
    </location>
</feature>
<dbReference type="AlphaFoldDB" id="A0AA40ED89"/>
<gene>
    <name evidence="2" type="ORF">B0T26DRAFT_51942</name>
</gene>
<accession>A0AA40ED89</accession>
<dbReference type="GeneID" id="85318738"/>
<evidence type="ECO:0000313" key="3">
    <source>
        <dbReference type="Proteomes" id="UP001172101"/>
    </source>
</evidence>
<evidence type="ECO:0000313" key="2">
    <source>
        <dbReference type="EMBL" id="KAK0734092.1"/>
    </source>
</evidence>
<keyword evidence="3" id="KW-1185">Reference proteome</keyword>
<dbReference type="RefSeq" id="XP_060302969.1">
    <property type="nucleotide sequence ID" value="XM_060435468.1"/>
</dbReference>
<organism evidence="2 3">
    <name type="scientific">Lasiosphaeria miniovina</name>
    <dbReference type="NCBI Taxonomy" id="1954250"/>
    <lineage>
        <taxon>Eukaryota</taxon>
        <taxon>Fungi</taxon>
        <taxon>Dikarya</taxon>
        <taxon>Ascomycota</taxon>
        <taxon>Pezizomycotina</taxon>
        <taxon>Sordariomycetes</taxon>
        <taxon>Sordariomycetidae</taxon>
        <taxon>Sordariales</taxon>
        <taxon>Lasiosphaeriaceae</taxon>
        <taxon>Lasiosphaeria</taxon>
    </lineage>
</organism>
<comment type="caution">
    <text evidence="2">The sequence shown here is derived from an EMBL/GenBank/DDBJ whole genome shotgun (WGS) entry which is preliminary data.</text>
</comment>
<dbReference type="EMBL" id="JAUIRO010000001">
    <property type="protein sequence ID" value="KAK0734092.1"/>
    <property type="molecule type" value="Genomic_DNA"/>
</dbReference>
<evidence type="ECO:0000256" key="1">
    <source>
        <dbReference type="SAM" id="MobiDB-lite"/>
    </source>
</evidence>
<dbReference type="Proteomes" id="UP001172101">
    <property type="component" value="Unassembled WGS sequence"/>
</dbReference>